<feature type="transmembrane region" description="Helical" evidence="6">
    <location>
        <begin position="6"/>
        <end position="29"/>
    </location>
</feature>
<feature type="transmembrane region" description="Helical" evidence="6">
    <location>
        <begin position="150"/>
        <end position="167"/>
    </location>
</feature>
<evidence type="ECO:0000256" key="2">
    <source>
        <dbReference type="ARBA" id="ARBA00007362"/>
    </source>
</evidence>
<keyword evidence="4 6" id="KW-1133">Transmembrane helix</keyword>
<accession>A0ABT7AL14</accession>
<feature type="transmembrane region" description="Helical" evidence="6">
    <location>
        <begin position="36"/>
        <end position="58"/>
    </location>
</feature>
<dbReference type="InterPro" id="IPR037185">
    <property type="entry name" value="EmrE-like"/>
</dbReference>
<sequence>MTDPAGMSPLVFAAVLAAAAMHAGWNAVLKIRLDPFLAITVVMSCAGVLAWPLLAVVGWPRWQAMPWVLASVVLHLTYSIALSEAYRRADMGQAYPIARGSAPLVTTVGSLLILDEPLNGRGLTGIALLAFGIGLMALRGGRSARLDPAALAYALLTALAIASYTLVDGVGARRAGDPHAYSAALFALEGVAMGLVALWRRGPAELARAARFALPGLAGGAMSLGSYWIAIWAMTLAPIALVAALRETSVLFGALIAVVVLKEPPSPVRIAAAALTVCGLVLIRLQ</sequence>
<keyword evidence="3 6" id="KW-0812">Transmembrane</keyword>
<dbReference type="InterPro" id="IPR000620">
    <property type="entry name" value="EamA_dom"/>
</dbReference>
<evidence type="ECO:0000259" key="7">
    <source>
        <dbReference type="Pfam" id="PF00892"/>
    </source>
</evidence>
<name>A0ABT7AL14_9HYPH</name>
<keyword evidence="9" id="KW-1185">Reference proteome</keyword>
<feature type="transmembrane region" description="Helical" evidence="6">
    <location>
        <begin position="64"/>
        <end position="82"/>
    </location>
</feature>
<evidence type="ECO:0000256" key="6">
    <source>
        <dbReference type="SAM" id="Phobius"/>
    </source>
</evidence>
<evidence type="ECO:0000313" key="8">
    <source>
        <dbReference type="EMBL" id="MDJ1160065.1"/>
    </source>
</evidence>
<evidence type="ECO:0000256" key="4">
    <source>
        <dbReference type="ARBA" id="ARBA00022989"/>
    </source>
</evidence>
<feature type="domain" description="EamA" evidence="7">
    <location>
        <begin position="151"/>
        <end position="284"/>
    </location>
</feature>
<proteinExistence type="inferred from homology"/>
<evidence type="ECO:0000256" key="3">
    <source>
        <dbReference type="ARBA" id="ARBA00022692"/>
    </source>
</evidence>
<dbReference type="EMBL" id="JASJEV010000016">
    <property type="protein sequence ID" value="MDJ1160065.1"/>
    <property type="molecule type" value="Genomic_DNA"/>
</dbReference>
<keyword evidence="5 6" id="KW-0472">Membrane</keyword>
<feature type="transmembrane region" description="Helical" evidence="6">
    <location>
        <begin position="268"/>
        <end position="285"/>
    </location>
</feature>
<gene>
    <name evidence="8" type="ORF">QNA08_17770</name>
</gene>
<comment type="subcellular location">
    <subcellularLocation>
        <location evidence="1">Membrane</location>
        <topology evidence="1">Multi-pass membrane protein</topology>
    </subcellularLocation>
</comment>
<evidence type="ECO:0000256" key="5">
    <source>
        <dbReference type="ARBA" id="ARBA00023136"/>
    </source>
</evidence>
<dbReference type="PANTHER" id="PTHR32322:SF2">
    <property type="entry name" value="EAMA DOMAIN-CONTAINING PROTEIN"/>
    <property type="match status" value="1"/>
</dbReference>
<dbReference type="RefSeq" id="WP_283742063.1">
    <property type="nucleotide sequence ID" value="NZ_JASJEV010000016.1"/>
</dbReference>
<reference evidence="8 9" key="1">
    <citation type="submission" date="2023-05" db="EMBL/GenBank/DDBJ databases">
        <title>Chelatococcus sp. nov., a moderately thermophilic bacterium isolated from hot spring microbial mat.</title>
        <authorList>
            <person name="Hu C.-J."/>
            <person name="Li W.-J."/>
        </authorList>
    </citation>
    <scope>NUCLEOTIDE SEQUENCE [LARGE SCALE GENOMIC DNA]</scope>
    <source>
        <strain evidence="8 9">SYSU G07232</strain>
    </source>
</reference>
<feature type="transmembrane region" description="Helical" evidence="6">
    <location>
        <begin position="212"/>
        <end position="233"/>
    </location>
</feature>
<protein>
    <submittedName>
        <fullName evidence="8">EamA family transporter</fullName>
    </submittedName>
</protein>
<organism evidence="8 9">
    <name type="scientific">Chelatococcus albus</name>
    <dbReference type="NCBI Taxonomy" id="3047466"/>
    <lineage>
        <taxon>Bacteria</taxon>
        <taxon>Pseudomonadati</taxon>
        <taxon>Pseudomonadota</taxon>
        <taxon>Alphaproteobacteria</taxon>
        <taxon>Hyphomicrobiales</taxon>
        <taxon>Chelatococcaceae</taxon>
        <taxon>Chelatococcus</taxon>
    </lineage>
</organism>
<dbReference type="Proteomes" id="UP001321492">
    <property type="component" value="Unassembled WGS sequence"/>
</dbReference>
<comment type="caution">
    <text evidence="8">The sequence shown here is derived from an EMBL/GenBank/DDBJ whole genome shotgun (WGS) entry which is preliminary data.</text>
</comment>
<comment type="similarity">
    <text evidence="2">Belongs to the EamA transporter family.</text>
</comment>
<feature type="transmembrane region" description="Helical" evidence="6">
    <location>
        <begin position="94"/>
        <end position="114"/>
    </location>
</feature>
<evidence type="ECO:0000256" key="1">
    <source>
        <dbReference type="ARBA" id="ARBA00004141"/>
    </source>
</evidence>
<dbReference type="Gene3D" id="1.10.3730.20">
    <property type="match status" value="2"/>
</dbReference>
<feature type="domain" description="EamA" evidence="7">
    <location>
        <begin position="14"/>
        <end position="136"/>
    </location>
</feature>
<dbReference type="PANTHER" id="PTHR32322">
    <property type="entry name" value="INNER MEMBRANE TRANSPORTER"/>
    <property type="match status" value="1"/>
</dbReference>
<dbReference type="Pfam" id="PF00892">
    <property type="entry name" value="EamA"/>
    <property type="match status" value="2"/>
</dbReference>
<dbReference type="InterPro" id="IPR050638">
    <property type="entry name" value="AA-Vitamin_Transporters"/>
</dbReference>
<evidence type="ECO:0000313" key="9">
    <source>
        <dbReference type="Proteomes" id="UP001321492"/>
    </source>
</evidence>
<feature type="transmembrane region" description="Helical" evidence="6">
    <location>
        <begin position="239"/>
        <end position="261"/>
    </location>
</feature>
<dbReference type="SUPFAM" id="SSF103481">
    <property type="entry name" value="Multidrug resistance efflux transporter EmrE"/>
    <property type="match status" value="2"/>
</dbReference>
<feature type="transmembrane region" description="Helical" evidence="6">
    <location>
        <begin position="179"/>
        <end position="200"/>
    </location>
</feature>
<feature type="transmembrane region" description="Helical" evidence="6">
    <location>
        <begin position="120"/>
        <end position="138"/>
    </location>
</feature>